<dbReference type="InterPro" id="IPR016161">
    <property type="entry name" value="Ald_DH/histidinol_DH"/>
</dbReference>
<dbReference type="Gene3D" id="3.40.605.10">
    <property type="entry name" value="Aldehyde Dehydrogenase, Chain A, domain 1"/>
    <property type="match status" value="1"/>
</dbReference>
<gene>
    <name evidence="4" type="ORF">B0I26_104110</name>
</gene>
<keyword evidence="2" id="KW-0560">Oxidoreductase</keyword>
<organism evidence="4 5">
    <name type="scientific">Paranoxybacillus vitaminiphilus</name>
    <dbReference type="NCBI Taxonomy" id="581036"/>
    <lineage>
        <taxon>Bacteria</taxon>
        <taxon>Bacillati</taxon>
        <taxon>Bacillota</taxon>
        <taxon>Bacilli</taxon>
        <taxon>Bacillales</taxon>
        <taxon>Anoxybacillaceae</taxon>
        <taxon>Paranoxybacillus</taxon>
    </lineage>
</organism>
<dbReference type="AlphaFoldDB" id="A0A327YHF6"/>
<name>A0A327YHF6_9BACL</name>
<dbReference type="EMBL" id="QLMH01000004">
    <property type="protein sequence ID" value="RAK20458.1"/>
    <property type="molecule type" value="Genomic_DNA"/>
</dbReference>
<reference evidence="4 5" key="1">
    <citation type="submission" date="2018-06" db="EMBL/GenBank/DDBJ databases">
        <title>Genomic Encyclopedia of Type Strains, Phase III (KMG-III): the genomes of soil and plant-associated and newly described type strains.</title>
        <authorList>
            <person name="Whitman W."/>
        </authorList>
    </citation>
    <scope>NUCLEOTIDE SEQUENCE [LARGE SCALE GENOMIC DNA]</scope>
    <source>
        <strain evidence="4 5">CGMCC 1.8979</strain>
    </source>
</reference>
<evidence type="ECO:0000256" key="1">
    <source>
        <dbReference type="ARBA" id="ARBA00009986"/>
    </source>
</evidence>
<accession>A0A327YHF6</accession>
<evidence type="ECO:0000256" key="3">
    <source>
        <dbReference type="ARBA" id="ARBA00049194"/>
    </source>
</evidence>
<dbReference type="GO" id="GO:0004029">
    <property type="term" value="F:aldehyde dehydrogenase (NAD+) activity"/>
    <property type="evidence" value="ECO:0007669"/>
    <property type="project" value="UniProtKB-EC"/>
</dbReference>
<comment type="caution">
    <text evidence="4">The sequence shown here is derived from an EMBL/GenBank/DDBJ whole genome shotgun (WGS) entry which is preliminary data.</text>
</comment>
<evidence type="ECO:0000256" key="2">
    <source>
        <dbReference type="ARBA" id="ARBA00023002"/>
    </source>
</evidence>
<comment type="similarity">
    <text evidence="1">Belongs to the aldehyde dehydrogenase family.</text>
</comment>
<dbReference type="PANTHER" id="PTHR43111:SF1">
    <property type="entry name" value="ALDEHYDE DEHYDROGENASE B-RELATED"/>
    <property type="match status" value="1"/>
</dbReference>
<evidence type="ECO:0008006" key="6">
    <source>
        <dbReference type="Google" id="ProtNLM"/>
    </source>
</evidence>
<dbReference type="PANTHER" id="PTHR43111">
    <property type="entry name" value="ALDEHYDE DEHYDROGENASE B-RELATED"/>
    <property type="match status" value="1"/>
</dbReference>
<proteinExistence type="inferred from homology"/>
<dbReference type="SUPFAM" id="SSF53720">
    <property type="entry name" value="ALDH-like"/>
    <property type="match status" value="1"/>
</dbReference>
<protein>
    <recommendedName>
        <fullName evidence="6">Aldehyde dehydrogenase family protein</fullName>
    </recommendedName>
</protein>
<comment type="catalytic activity">
    <reaction evidence="3">
        <text>an aldehyde + NAD(+) + H2O = a carboxylate + NADH + 2 H(+)</text>
        <dbReference type="Rhea" id="RHEA:16185"/>
        <dbReference type="ChEBI" id="CHEBI:15377"/>
        <dbReference type="ChEBI" id="CHEBI:15378"/>
        <dbReference type="ChEBI" id="CHEBI:17478"/>
        <dbReference type="ChEBI" id="CHEBI:29067"/>
        <dbReference type="ChEBI" id="CHEBI:57540"/>
        <dbReference type="ChEBI" id="CHEBI:57945"/>
        <dbReference type="EC" id="1.2.1.3"/>
    </reaction>
</comment>
<evidence type="ECO:0000313" key="4">
    <source>
        <dbReference type="EMBL" id="RAK20458.1"/>
    </source>
</evidence>
<sequence length="71" mass="8210">MIYSQPGEKNAKVQFKKRYDNYINGEWVPPVAGQYFENITPVTGEVFCEVARSQAEDIDMLLKILFQSHLN</sequence>
<evidence type="ECO:0000313" key="5">
    <source>
        <dbReference type="Proteomes" id="UP000248555"/>
    </source>
</evidence>
<dbReference type="InterPro" id="IPR016162">
    <property type="entry name" value="Ald_DH_N"/>
</dbReference>
<keyword evidence="5" id="KW-1185">Reference proteome</keyword>
<dbReference type="Proteomes" id="UP000248555">
    <property type="component" value="Unassembled WGS sequence"/>
</dbReference>